<evidence type="ECO:0000313" key="4">
    <source>
        <dbReference type="Proteomes" id="UP000712080"/>
    </source>
</evidence>
<proteinExistence type="predicted"/>
<dbReference type="PANTHER" id="PTHR30160">
    <property type="entry name" value="TETRAACYLDISACCHARIDE 4'-KINASE-RELATED"/>
    <property type="match status" value="1"/>
</dbReference>
<reference evidence="3" key="1">
    <citation type="submission" date="2020-02" db="EMBL/GenBank/DDBJ databases">
        <title>Flavobacterium sp. genome.</title>
        <authorList>
            <person name="Jung H.S."/>
            <person name="Baek J.H."/>
            <person name="Jeon C.O."/>
        </authorList>
    </citation>
    <scope>NUCLEOTIDE SEQUENCE</scope>
    <source>
        <strain evidence="3">SE-s28</strain>
    </source>
</reference>
<dbReference type="AlphaFoldDB" id="A0A972FN47"/>
<dbReference type="InterPro" id="IPR002201">
    <property type="entry name" value="Glyco_trans_9"/>
</dbReference>
<accession>A0A972FN47</accession>
<dbReference type="Gene3D" id="3.40.50.2000">
    <property type="entry name" value="Glycogen Phosphorylase B"/>
    <property type="match status" value="2"/>
</dbReference>
<protein>
    <recommendedName>
        <fullName evidence="5">Glycosyltransferase family 9 protein</fullName>
    </recommendedName>
</protein>
<dbReference type="Pfam" id="PF01075">
    <property type="entry name" value="Glyco_transf_9"/>
    <property type="match status" value="1"/>
</dbReference>
<evidence type="ECO:0000256" key="1">
    <source>
        <dbReference type="ARBA" id="ARBA00022676"/>
    </source>
</evidence>
<evidence type="ECO:0000313" key="3">
    <source>
        <dbReference type="EMBL" id="NMH28300.1"/>
    </source>
</evidence>
<evidence type="ECO:0000256" key="2">
    <source>
        <dbReference type="ARBA" id="ARBA00022679"/>
    </source>
</evidence>
<keyword evidence="1" id="KW-0328">Glycosyltransferase</keyword>
<evidence type="ECO:0008006" key="5">
    <source>
        <dbReference type="Google" id="ProtNLM"/>
    </source>
</evidence>
<sequence length="685" mass="77618">MKHILFLHDTDLSLRRGAELTLKQLISLGESRGFRVSCNSVQDFDDVKQAISISDFIIVSSTSRCPFETELIRFLIDSKKPYAKLEFDHNFCARRTIYCTVDPRYKNCCETDKFHAYRELSAGSKMNFFQSPKHYENHKHFYGEAIGAYQLMPPTVEVDLIQDNPEKQEHTIPYFGELSLLKGGNAFVDYAIENPQRRFEVYGKNKLQREIPQNVFFMESVPNEQVLEILGKSKYFFCQPYWPEPSGRLAAEAWLSGCEIIANDRVGTFSYDFYPNDKQRAIREMEETPGKFWDTVEGLIPDEPASEQNTLGNVLVRKSYGGLGDIFFVIPSLIVLKSISDKVTFAVEKRLVDFLQANIPDLIFIDRNEASNSDFDRVIELGNCPAFGRREYPEQLDYVTHKKVKQHAIGHYADAIAKMHPNPSAVKPFPYFNRTPDFENPYYTIHPGAGFLLKIWPTEKYAQLIQDLHKEFPGLRCKVIVGPDDPNPVDFMQGQHDYIDLVTGGIEDVGNAMSKALFHIGNDAGITHVAGAYNVPSVGIYGPTGPGAWGCFSEQTEIVWGKPGNCELRCNYEVILACEHRVCLSSTTSKMVMGAVFKLLQKTYPELGIQKVINPSLIIEKLESGCGLTIDNSKFDLEFTNEFASGEVYQILSGDFSDASKKHLRPFVDFLSEQKIILDIPSFPK</sequence>
<name>A0A972FN47_9FLAO</name>
<dbReference type="GO" id="GO:0008713">
    <property type="term" value="F:ADP-heptose-lipopolysaccharide heptosyltransferase activity"/>
    <property type="evidence" value="ECO:0007669"/>
    <property type="project" value="TreeGrafter"/>
</dbReference>
<gene>
    <name evidence="3" type="ORF">G6047_09675</name>
</gene>
<comment type="caution">
    <text evidence="3">The sequence shown here is derived from an EMBL/GenBank/DDBJ whole genome shotgun (WGS) entry which is preliminary data.</text>
</comment>
<dbReference type="Proteomes" id="UP000712080">
    <property type="component" value="Unassembled WGS sequence"/>
</dbReference>
<dbReference type="RefSeq" id="WP_169527409.1">
    <property type="nucleotide sequence ID" value="NZ_JAAMPU010000105.1"/>
</dbReference>
<dbReference type="GO" id="GO:0009244">
    <property type="term" value="P:lipopolysaccharide core region biosynthetic process"/>
    <property type="evidence" value="ECO:0007669"/>
    <property type="project" value="TreeGrafter"/>
</dbReference>
<keyword evidence="2" id="KW-0808">Transferase</keyword>
<dbReference type="InterPro" id="IPR051199">
    <property type="entry name" value="LPS_LOS_Heptosyltrfase"/>
</dbReference>
<dbReference type="GO" id="GO:0005829">
    <property type="term" value="C:cytosol"/>
    <property type="evidence" value="ECO:0007669"/>
    <property type="project" value="TreeGrafter"/>
</dbReference>
<keyword evidence="4" id="KW-1185">Reference proteome</keyword>
<dbReference type="CDD" id="cd03789">
    <property type="entry name" value="GT9_LPS_heptosyltransferase"/>
    <property type="match status" value="1"/>
</dbReference>
<dbReference type="EMBL" id="JAAMPU010000105">
    <property type="protein sequence ID" value="NMH28300.1"/>
    <property type="molecule type" value="Genomic_DNA"/>
</dbReference>
<dbReference type="SUPFAM" id="SSF53756">
    <property type="entry name" value="UDP-Glycosyltransferase/glycogen phosphorylase"/>
    <property type="match status" value="2"/>
</dbReference>
<organism evidence="3 4">
    <name type="scientific">Flavobacterium silvaticum</name>
    <dbReference type="NCBI Taxonomy" id="1852020"/>
    <lineage>
        <taxon>Bacteria</taxon>
        <taxon>Pseudomonadati</taxon>
        <taxon>Bacteroidota</taxon>
        <taxon>Flavobacteriia</taxon>
        <taxon>Flavobacteriales</taxon>
        <taxon>Flavobacteriaceae</taxon>
        <taxon>Flavobacterium</taxon>
    </lineage>
</organism>
<dbReference type="PANTHER" id="PTHR30160:SF1">
    <property type="entry name" value="LIPOPOLYSACCHARIDE 1,2-N-ACETYLGLUCOSAMINETRANSFERASE-RELATED"/>
    <property type="match status" value="1"/>
</dbReference>